<evidence type="ECO:0000313" key="1">
    <source>
        <dbReference type="EMBL" id="GFG74021.1"/>
    </source>
</evidence>
<dbReference type="EMBL" id="BLKW01000002">
    <property type="protein sequence ID" value="GFG74021.1"/>
    <property type="molecule type" value="Genomic_DNA"/>
</dbReference>
<evidence type="ECO:0000313" key="2">
    <source>
        <dbReference type="Proteomes" id="UP000465361"/>
    </source>
</evidence>
<name>A0A7I9XW54_9MYCO</name>
<reference evidence="1 2" key="1">
    <citation type="journal article" date="2019" name="Emerg. Microbes Infect.">
        <title>Comprehensive subspecies identification of 175 nontuberculous mycobacteria species based on 7547 genomic profiles.</title>
        <authorList>
            <person name="Matsumoto Y."/>
            <person name="Kinjo T."/>
            <person name="Motooka D."/>
            <person name="Nabeya D."/>
            <person name="Jung N."/>
            <person name="Uechi K."/>
            <person name="Horii T."/>
            <person name="Iida T."/>
            <person name="Fujita J."/>
            <person name="Nakamura S."/>
        </authorList>
    </citation>
    <scope>NUCLEOTIDE SEQUENCE [LARGE SCALE GENOMIC DNA]</scope>
    <source>
        <strain evidence="1 2">JCM 17322</strain>
    </source>
</reference>
<accession>A0A7I9XW54</accession>
<gene>
    <name evidence="1" type="ORF">MBOT_13860</name>
</gene>
<dbReference type="Proteomes" id="UP000465361">
    <property type="component" value="Unassembled WGS sequence"/>
</dbReference>
<organism evidence="1 2">
    <name type="scientific">Mycobacterium botniense</name>
    <dbReference type="NCBI Taxonomy" id="84962"/>
    <lineage>
        <taxon>Bacteria</taxon>
        <taxon>Bacillati</taxon>
        <taxon>Actinomycetota</taxon>
        <taxon>Actinomycetes</taxon>
        <taxon>Mycobacteriales</taxon>
        <taxon>Mycobacteriaceae</taxon>
        <taxon>Mycobacterium</taxon>
    </lineage>
</organism>
<sequence length="194" mass="20804">MTARYGNRRVGARRMAPTTSAYRIEDAGRGHTGVMAVIVRRLFGIGKLPSELRAEVEAEGLLYLADYVPVTRRFSGAIPGLRASHSVASYVGSLVFTSDRVLATLATLPKMAGPTVDTRWDAPQIGAATAVISSTGVQVDIDVFEVDPRFSGHLSLHYKATIPGDVLTGLPRRSLAFGVPPEYIVRAVGVAYHP</sequence>
<dbReference type="AlphaFoldDB" id="A0A7I9XW54"/>
<protein>
    <submittedName>
        <fullName evidence="1">Uncharacterized protein</fullName>
    </submittedName>
</protein>
<comment type="caution">
    <text evidence="1">The sequence shown here is derived from an EMBL/GenBank/DDBJ whole genome shotgun (WGS) entry which is preliminary data.</text>
</comment>
<proteinExistence type="predicted"/>
<keyword evidence="2" id="KW-1185">Reference proteome</keyword>